<comment type="caution">
    <text evidence="3">The sequence shown here is derived from an EMBL/GenBank/DDBJ whole genome shotgun (WGS) entry which is preliminary data.</text>
</comment>
<keyword evidence="4" id="KW-1185">Reference proteome</keyword>
<dbReference type="OrthoDB" id="9793489at2"/>
<dbReference type="InterPro" id="IPR001466">
    <property type="entry name" value="Beta-lactam-related"/>
</dbReference>
<dbReference type="RefSeq" id="WP_136578193.1">
    <property type="nucleotide sequence ID" value="NZ_STFF01000004.1"/>
</dbReference>
<dbReference type="PANTHER" id="PTHR46825">
    <property type="entry name" value="D-ALANYL-D-ALANINE-CARBOXYPEPTIDASE/ENDOPEPTIDASE AMPH"/>
    <property type="match status" value="1"/>
</dbReference>
<dbReference type="SUPFAM" id="SSF49464">
    <property type="entry name" value="Carboxypeptidase regulatory domain-like"/>
    <property type="match status" value="1"/>
</dbReference>
<sequence length="753" mass="85549">MKTAGFVALFLILQSSLLSQPANIIITGKVLDNNNTPLAYASITAKHAGTFSNKFGEFLLKLPAGYNPDTLVISFLGYESQKLSISSINTSEILIIKLAKKPVVLQEVIIKPIDPVQLIQNAIANIPLNYYCHPHIMNGFYRIDTKKGDEHIMLSEAVFDIYNYGYDSKKKSQFRLNKMRAIQDEQASHGIDLGLKPKNIFEYDIVKHITESDLFSKSGLKSHWFKLQRIIDYNGVEAYEIIFDQKDGIKKSLYKGKLYIAVNDLAFISIGFTRSPKGLPYAEYGDAGTRALMKLVGIDIDIKRDDFLVNYSKPGNKWVLSGVRNDNTLNFKSNRAYYDFSADIRVDYIVTGIDTVNIKEIADNEMLGNNKFIEYQPGSNERDFWKDYNTILADYNADTIASKIIAKNEAYNLKGKIEKRLQKLPNDKSVRIDSLLSFYHQQGIFNGAALIKQDDHIIFQKNYGLSDRENNVPITSNTQFRIGSLTKTFTSLLIQQLITENKISIYDPVGKFIPGYIHKNITIEQLLTHTSGIPNYTGRQDYLNEIMTREISLPDIVIKFCSDSLAFKPGSVFQYSNSGYVILAAIIENVTNKTYGQALKERIFTPLKMDHSGFALDSINSKGYWYNLPEPAYKIKNVAGAGGIISTAADLLKWDEALYTTRLLPTEKINGLFEPRSEYVDWDAWYGYGWMIDRKLFNQSKKHTLIYHPGTDFGYYTMFLRQPDNKSVIILLNNSGDFPRFDIADLLLDLINQ</sequence>
<keyword evidence="1" id="KW-0732">Signal</keyword>
<dbReference type="Pfam" id="PF00144">
    <property type="entry name" value="Beta-lactamase"/>
    <property type="match status" value="1"/>
</dbReference>
<dbReference type="InterPro" id="IPR050491">
    <property type="entry name" value="AmpC-like"/>
</dbReference>
<feature type="chain" id="PRO_5021017272" description="Beta-lactamase-related domain-containing protein" evidence="1">
    <location>
        <begin position="22"/>
        <end position="753"/>
    </location>
</feature>
<gene>
    <name evidence="3" type="ORF">FAM09_16290</name>
</gene>
<organism evidence="3 4">
    <name type="scientific">Niastella caeni</name>
    <dbReference type="NCBI Taxonomy" id="2569763"/>
    <lineage>
        <taxon>Bacteria</taxon>
        <taxon>Pseudomonadati</taxon>
        <taxon>Bacteroidota</taxon>
        <taxon>Chitinophagia</taxon>
        <taxon>Chitinophagales</taxon>
        <taxon>Chitinophagaceae</taxon>
        <taxon>Niastella</taxon>
    </lineage>
</organism>
<proteinExistence type="predicted"/>
<dbReference type="PANTHER" id="PTHR46825:SF9">
    <property type="entry name" value="BETA-LACTAMASE-RELATED DOMAIN-CONTAINING PROTEIN"/>
    <property type="match status" value="1"/>
</dbReference>
<evidence type="ECO:0000259" key="2">
    <source>
        <dbReference type="Pfam" id="PF00144"/>
    </source>
</evidence>
<name>A0A4S8HRU2_9BACT</name>
<evidence type="ECO:0000256" key="1">
    <source>
        <dbReference type="SAM" id="SignalP"/>
    </source>
</evidence>
<dbReference type="Pfam" id="PF13715">
    <property type="entry name" value="CarbopepD_reg_2"/>
    <property type="match status" value="1"/>
</dbReference>
<feature type="signal peptide" evidence="1">
    <location>
        <begin position="1"/>
        <end position="21"/>
    </location>
</feature>
<protein>
    <recommendedName>
        <fullName evidence="2">Beta-lactamase-related domain-containing protein</fullName>
    </recommendedName>
</protein>
<dbReference type="Gene3D" id="3.40.710.10">
    <property type="entry name" value="DD-peptidase/beta-lactamase superfamily"/>
    <property type="match status" value="1"/>
</dbReference>
<evidence type="ECO:0000313" key="3">
    <source>
        <dbReference type="EMBL" id="THU38237.1"/>
    </source>
</evidence>
<dbReference type="EMBL" id="STFF01000004">
    <property type="protein sequence ID" value="THU38237.1"/>
    <property type="molecule type" value="Genomic_DNA"/>
</dbReference>
<dbReference type="AlphaFoldDB" id="A0A4S8HRU2"/>
<feature type="domain" description="Beta-lactamase-related" evidence="2">
    <location>
        <begin position="440"/>
        <end position="745"/>
    </location>
</feature>
<dbReference type="Proteomes" id="UP000306918">
    <property type="component" value="Unassembled WGS sequence"/>
</dbReference>
<dbReference type="SUPFAM" id="SSF56601">
    <property type="entry name" value="beta-lactamase/transpeptidase-like"/>
    <property type="match status" value="1"/>
</dbReference>
<evidence type="ECO:0000313" key="4">
    <source>
        <dbReference type="Proteomes" id="UP000306918"/>
    </source>
</evidence>
<dbReference type="InterPro" id="IPR012338">
    <property type="entry name" value="Beta-lactam/transpept-like"/>
</dbReference>
<accession>A0A4S8HRU2</accession>
<reference evidence="3 4" key="1">
    <citation type="submission" date="2019-04" db="EMBL/GenBank/DDBJ databases">
        <title>Niastella caeni sp. nov., isolated from activated sludge.</title>
        <authorList>
            <person name="Sheng M."/>
        </authorList>
    </citation>
    <scope>NUCLEOTIDE SEQUENCE [LARGE SCALE GENOMIC DNA]</scope>
    <source>
        <strain evidence="3 4">HX-2-15</strain>
    </source>
</reference>
<dbReference type="InterPro" id="IPR008969">
    <property type="entry name" value="CarboxyPept-like_regulatory"/>
</dbReference>